<dbReference type="EMBL" id="CP000750">
    <property type="protein sequence ID" value="ABS02544.1"/>
    <property type="molecule type" value="Genomic_DNA"/>
</dbReference>
<keyword evidence="3" id="KW-1185">Reference proteome</keyword>
<dbReference type="KEGG" id="kra:Krad_1056"/>
<feature type="region of interest" description="Disordered" evidence="1">
    <location>
        <begin position="74"/>
        <end position="126"/>
    </location>
</feature>
<organism evidence="2 3">
    <name type="scientific">Kineococcus radiotolerans (strain ATCC BAA-149 / DSM 14245 / SRS30216)</name>
    <dbReference type="NCBI Taxonomy" id="266940"/>
    <lineage>
        <taxon>Bacteria</taxon>
        <taxon>Bacillati</taxon>
        <taxon>Actinomycetota</taxon>
        <taxon>Actinomycetes</taxon>
        <taxon>Kineosporiales</taxon>
        <taxon>Kineosporiaceae</taxon>
        <taxon>Kineococcus</taxon>
    </lineage>
</organism>
<evidence type="ECO:0000313" key="3">
    <source>
        <dbReference type="Proteomes" id="UP000001116"/>
    </source>
</evidence>
<dbReference type="STRING" id="266940.Krad_1056"/>
<dbReference type="Proteomes" id="UP000001116">
    <property type="component" value="Chromosome"/>
</dbReference>
<evidence type="ECO:0000256" key="1">
    <source>
        <dbReference type="SAM" id="MobiDB-lite"/>
    </source>
</evidence>
<dbReference type="AlphaFoldDB" id="A6W6V5"/>
<sequence>MPDLATYTAVLLTSRTTVQHIAALLQRQRLHLGTRTGRRAPGVFAHAVLICRYLLDATRIADLARGNGALVTATAATSKSSPPPLNGRFTSQRCAPAVSTTPPAQGSGRPAARSGGVHRRRPRGPR</sequence>
<gene>
    <name evidence="2" type="ordered locus">Krad_1056</name>
</gene>
<name>A6W6V5_KINRD</name>
<protein>
    <submittedName>
        <fullName evidence="2">Uncharacterized protein</fullName>
    </submittedName>
</protein>
<feature type="compositionally biased region" description="Polar residues" evidence="1">
    <location>
        <begin position="88"/>
        <end position="104"/>
    </location>
</feature>
<accession>A6W6V5</accession>
<feature type="compositionally biased region" description="Basic residues" evidence="1">
    <location>
        <begin position="116"/>
        <end position="126"/>
    </location>
</feature>
<reference evidence="3" key="1">
    <citation type="journal article" date="2008" name="PLoS ONE">
        <title>Survival in nuclear waste, extreme resistance, and potential applications gleaned from the genome sequence of Kineococcus radiotolerans SRS30216.</title>
        <authorList>
            <person name="Bagwell C.E."/>
            <person name="Bhat S."/>
            <person name="Hawkins G.M."/>
            <person name="Smith B.W."/>
            <person name="Biswas T."/>
            <person name="Hoover T.R."/>
            <person name="Saunders E."/>
            <person name="Han C.S."/>
            <person name="Tsodikov O.V."/>
            <person name="Shimkets L.J."/>
        </authorList>
    </citation>
    <scope>NUCLEOTIDE SEQUENCE [LARGE SCALE GENOMIC DNA]</scope>
    <source>
        <strain evidence="3">ATCC BAA-149 / DSM 14245 / SRS30216</strain>
    </source>
</reference>
<evidence type="ECO:0000313" key="2">
    <source>
        <dbReference type="EMBL" id="ABS02544.1"/>
    </source>
</evidence>
<proteinExistence type="predicted"/>
<dbReference type="HOGENOM" id="CLU_1978541_0_0_11"/>